<dbReference type="EMBL" id="AP017928">
    <property type="protein sequence ID" value="BBA32108.1"/>
    <property type="molecule type" value="Genomic_DNA"/>
</dbReference>
<evidence type="ECO:0000256" key="6">
    <source>
        <dbReference type="ARBA" id="ARBA00047512"/>
    </source>
</evidence>
<feature type="domain" description="GP-PDE" evidence="7">
    <location>
        <begin position="1"/>
        <end position="324"/>
    </location>
</feature>
<protein>
    <recommendedName>
        <fullName evidence="2">glycerophosphodiester phosphodiesterase</fullName>
        <ecNumber evidence="2">3.1.4.46</ecNumber>
    </recommendedName>
</protein>
<dbReference type="EC" id="3.1.4.46" evidence="2"/>
<dbReference type="InterPro" id="IPR017946">
    <property type="entry name" value="PLC-like_Pdiesterase_TIM-brl"/>
</dbReference>
<dbReference type="Gene3D" id="3.20.20.190">
    <property type="entry name" value="Phosphatidylinositol (PI) phosphodiesterase"/>
    <property type="match status" value="1"/>
</dbReference>
<comment type="catalytic activity">
    <reaction evidence="6">
        <text>a sn-glycero-3-phosphodiester + H2O = an alcohol + sn-glycerol 3-phosphate + H(+)</text>
        <dbReference type="Rhea" id="RHEA:12969"/>
        <dbReference type="ChEBI" id="CHEBI:15377"/>
        <dbReference type="ChEBI" id="CHEBI:15378"/>
        <dbReference type="ChEBI" id="CHEBI:30879"/>
        <dbReference type="ChEBI" id="CHEBI:57597"/>
        <dbReference type="ChEBI" id="CHEBI:83408"/>
        <dbReference type="EC" id="3.1.4.46"/>
    </reaction>
</comment>
<name>A0A286P386_9GAMM</name>
<sequence>MPEHTLAAYELAIEQGADFIEPDLVSTKDGTLIARHELNITETTDVGAHPEFASRRTAKTIDGKRAEGWFADDFTLAEIKTLRARQRLPFREQQFNGRFEIPTFQEVIELAKRASDRTGRVIGVYPETKHPTYHRSVGLPLEEKLIELLDHYGLNGSTAPVVIQSFETTNLKGLRKLTEIRLVQLIDGDGIAPDGGPVPGKPYDFTVSGDPRTYADLLTLDGLKAIKTYADGIGPWKRYLVGFADSAGRDRSADDSGEKLGEPTAVIRDAHSVGLFVHAWTFRNEPRYLASDYGGDPLNEYRQFFGLGVDAVFSDFPDTAVSARAACRK</sequence>
<dbReference type="CDD" id="cd08602">
    <property type="entry name" value="GDPD_ScGlpQ1_like"/>
    <property type="match status" value="1"/>
</dbReference>
<gene>
    <name evidence="8" type="ORF">sS8_0140</name>
</gene>
<dbReference type="KEGG" id="mmai:sS8_0140"/>
<dbReference type="PROSITE" id="PS51704">
    <property type="entry name" value="GP_PDE"/>
    <property type="match status" value="1"/>
</dbReference>
<proteinExistence type="inferred from homology"/>
<dbReference type="SUPFAM" id="SSF51695">
    <property type="entry name" value="PLC-like phosphodiesterases"/>
    <property type="match status" value="1"/>
</dbReference>
<evidence type="ECO:0000313" key="9">
    <source>
        <dbReference type="Proteomes" id="UP000266313"/>
    </source>
</evidence>
<evidence type="ECO:0000259" key="7">
    <source>
        <dbReference type="PROSITE" id="PS51704"/>
    </source>
</evidence>
<organism evidence="8 9">
    <name type="scientific">Methylocaldum marinum</name>
    <dbReference type="NCBI Taxonomy" id="1432792"/>
    <lineage>
        <taxon>Bacteria</taxon>
        <taxon>Pseudomonadati</taxon>
        <taxon>Pseudomonadota</taxon>
        <taxon>Gammaproteobacteria</taxon>
        <taxon>Methylococcales</taxon>
        <taxon>Methylococcaceae</taxon>
        <taxon>Methylocaldum</taxon>
    </lineage>
</organism>
<keyword evidence="4" id="KW-0319">Glycerol metabolism</keyword>
<evidence type="ECO:0000256" key="1">
    <source>
        <dbReference type="ARBA" id="ARBA00007277"/>
    </source>
</evidence>
<keyword evidence="3" id="KW-0732">Signal</keyword>
<reference evidence="8 9" key="1">
    <citation type="submission" date="2016-12" db="EMBL/GenBank/DDBJ databases">
        <title>Genome sequencing of Methylocaldum marinum.</title>
        <authorList>
            <person name="Takeuchi M."/>
            <person name="Kamagata Y."/>
            <person name="Hiraoka S."/>
            <person name="Oshima K."/>
            <person name="Hattori M."/>
            <person name="Iwasaki W."/>
        </authorList>
    </citation>
    <scope>NUCLEOTIDE SEQUENCE [LARGE SCALE GENOMIC DNA]</scope>
    <source>
        <strain evidence="8 9">S8</strain>
    </source>
</reference>
<dbReference type="Pfam" id="PF03009">
    <property type="entry name" value="GDPD"/>
    <property type="match status" value="1"/>
</dbReference>
<accession>A0A286P386</accession>
<dbReference type="PANTHER" id="PTHR43620:SF7">
    <property type="entry name" value="GLYCEROPHOSPHODIESTER PHOSPHODIESTERASE GDPD5-RELATED"/>
    <property type="match status" value="1"/>
</dbReference>
<evidence type="ECO:0000256" key="5">
    <source>
        <dbReference type="ARBA" id="ARBA00022801"/>
    </source>
</evidence>
<dbReference type="InterPro" id="IPR030395">
    <property type="entry name" value="GP_PDE_dom"/>
</dbReference>
<dbReference type="AlphaFoldDB" id="A0A286P386"/>
<evidence type="ECO:0000256" key="4">
    <source>
        <dbReference type="ARBA" id="ARBA00022798"/>
    </source>
</evidence>
<evidence type="ECO:0000256" key="3">
    <source>
        <dbReference type="ARBA" id="ARBA00022729"/>
    </source>
</evidence>
<dbReference type="Proteomes" id="UP000266313">
    <property type="component" value="Chromosome"/>
</dbReference>
<dbReference type="GO" id="GO:0006629">
    <property type="term" value="P:lipid metabolic process"/>
    <property type="evidence" value="ECO:0007669"/>
    <property type="project" value="InterPro"/>
</dbReference>
<keyword evidence="5" id="KW-0378">Hydrolase</keyword>
<dbReference type="GO" id="GO:0006071">
    <property type="term" value="P:glycerol metabolic process"/>
    <property type="evidence" value="ECO:0007669"/>
    <property type="project" value="UniProtKB-KW"/>
</dbReference>
<comment type="similarity">
    <text evidence="1">Belongs to the glycerophosphoryl diester phosphodiesterase family.</text>
</comment>
<dbReference type="PANTHER" id="PTHR43620">
    <property type="entry name" value="GLYCEROPHOSPHORYL DIESTER PHOSPHODIESTERASE"/>
    <property type="match status" value="1"/>
</dbReference>
<evidence type="ECO:0000256" key="2">
    <source>
        <dbReference type="ARBA" id="ARBA00012247"/>
    </source>
</evidence>
<evidence type="ECO:0000313" key="8">
    <source>
        <dbReference type="EMBL" id="BBA32108.1"/>
    </source>
</evidence>
<dbReference type="GO" id="GO:0008889">
    <property type="term" value="F:glycerophosphodiester phosphodiesterase activity"/>
    <property type="evidence" value="ECO:0007669"/>
    <property type="project" value="UniProtKB-EC"/>
</dbReference>
<keyword evidence="9" id="KW-1185">Reference proteome</keyword>